<dbReference type="HAMAP" id="MF_00406">
    <property type="entry name" value="FabZ"/>
    <property type="match status" value="1"/>
</dbReference>
<dbReference type="SUPFAM" id="SSF54637">
    <property type="entry name" value="Thioesterase/thiol ester dehydrase-isomerase"/>
    <property type="match status" value="1"/>
</dbReference>
<dbReference type="GO" id="GO:0005737">
    <property type="term" value="C:cytoplasm"/>
    <property type="evidence" value="ECO:0007669"/>
    <property type="project" value="UniProtKB-SubCell"/>
</dbReference>
<protein>
    <recommendedName>
        <fullName evidence="8">3-hydroxyacyl-[acyl-carrier-protein] dehydratase FabZ</fullName>
        <ecNumber evidence="8">4.2.1.59</ecNumber>
    </recommendedName>
    <alternativeName>
        <fullName evidence="8">(3R)-hydroxymyristoyl-[acyl-carrier-protein] dehydratase</fullName>
        <shortName evidence="8">(3R)-hydroxymyristoyl-ACP dehydrase</shortName>
    </alternativeName>
    <alternativeName>
        <fullName evidence="8">Beta-hydroxyacyl-ACP dehydratase</fullName>
    </alternativeName>
</protein>
<comment type="similarity">
    <text evidence="8">Belongs to the thioester dehydratase family. FabZ subfamily.</text>
</comment>
<dbReference type="Pfam" id="PF07977">
    <property type="entry name" value="FabA"/>
    <property type="match status" value="1"/>
</dbReference>
<keyword evidence="10" id="KW-1185">Reference proteome</keyword>
<proteinExistence type="inferred from homology"/>
<dbReference type="STRING" id="1122195.SAMN02745164_00052"/>
<accession>A0A1M4S5H3</accession>
<evidence type="ECO:0000256" key="4">
    <source>
        <dbReference type="ARBA" id="ARBA00022556"/>
    </source>
</evidence>
<keyword evidence="4 8" id="KW-0441">Lipid A biosynthesis</keyword>
<comment type="caution">
    <text evidence="9">The sequence shown here is derived from an EMBL/GenBank/DDBJ whole genome shotgun (WGS) entry which is preliminary data.</text>
</comment>
<dbReference type="Proteomes" id="UP000184334">
    <property type="component" value="Unassembled WGS sequence"/>
</dbReference>
<evidence type="ECO:0000256" key="1">
    <source>
        <dbReference type="ARBA" id="ARBA00004496"/>
    </source>
</evidence>
<comment type="catalytic activity">
    <reaction evidence="8">
        <text>a (3R)-hydroxyacyl-[ACP] = a (2E)-enoyl-[ACP] + H2O</text>
        <dbReference type="Rhea" id="RHEA:13097"/>
        <dbReference type="Rhea" id="RHEA-COMP:9925"/>
        <dbReference type="Rhea" id="RHEA-COMP:9945"/>
        <dbReference type="ChEBI" id="CHEBI:15377"/>
        <dbReference type="ChEBI" id="CHEBI:78784"/>
        <dbReference type="ChEBI" id="CHEBI:78827"/>
        <dbReference type="EC" id="4.2.1.59"/>
    </reaction>
</comment>
<dbReference type="PANTHER" id="PTHR30272">
    <property type="entry name" value="3-HYDROXYACYL-[ACYL-CARRIER-PROTEIN] DEHYDRATASE"/>
    <property type="match status" value="1"/>
</dbReference>
<gene>
    <name evidence="8" type="primary">fabZ</name>
    <name evidence="9" type="ORF">SAMN02745164_00052</name>
</gene>
<name>A0A1M4S5H3_MARH1</name>
<dbReference type="NCBIfam" id="TIGR01750">
    <property type="entry name" value="fabZ"/>
    <property type="match status" value="1"/>
</dbReference>
<dbReference type="InterPro" id="IPR029069">
    <property type="entry name" value="HotDog_dom_sf"/>
</dbReference>
<evidence type="ECO:0000256" key="2">
    <source>
        <dbReference type="ARBA" id="ARBA00022490"/>
    </source>
</evidence>
<dbReference type="GO" id="GO:0016020">
    <property type="term" value="C:membrane"/>
    <property type="evidence" value="ECO:0007669"/>
    <property type="project" value="GOC"/>
</dbReference>
<keyword evidence="6 8" id="KW-0456">Lyase</keyword>
<evidence type="ECO:0000313" key="9">
    <source>
        <dbReference type="EMBL" id="SHE27455.1"/>
    </source>
</evidence>
<dbReference type="GO" id="GO:0019171">
    <property type="term" value="F:(3R)-hydroxyacyl-[acyl-carrier-protein] dehydratase activity"/>
    <property type="evidence" value="ECO:0007669"/>
    <property type="project" value="UniProtKB-EC"/>
</dbReference>
<evidence type="ECO:0000256" key="7">
    <source>
        <dbReference type="ARBA" id="ARBA00025049"/>
    </source>
</evidence>
<comment type="subcellular location">
    <subcellularLocation>
        <location evidence="1 8">Cytoplasm</location>
    </subcellularLocation>
</comment>
<dbReference type="AlphaFoldDB" id="A0A1M4S5H3"/>
<keyword evidence="5 8" id="KW-0443">Lipid metabolism</keyword>
<dbReference type="CDD" id="cd01288">
    <property type="entry name" value="FabZ"/>
    <property type="match status" value="1"/>
</dbReference>
<dbReference type="EC" id="4.2.1.59" evidence="8"/>
<keyword evidence="3 8" id="KW-0444">Lipid biosynthesis</keyword>
<dbReference type="PANTHER" id="PTHR30272:SF1">
    <property type="entry name" value="3-HYDROXYACYL-[ACYL-CARRIER-PROTEIN] DEHYDRATASE"/>
    <property type="match status" value="1"/>
</dbReference>
<evidence type="ECO:0000256" key="5">
    <source>
        <dbReference type="ARBA" id="ARBA00023098"/>
    </source>
</evidence>
<dbReference type="GO" id="GO:0009245">
    <property type="term" value="P:lipid A biosynthetic process"/>
    <property type="evidence" value="ECO:0007669"/>
    <property type="project" value="UniProtKB-UniRule"/>
</dbReference>
<dbReference type="FunFam" id="3.10.129.10:FF:000001">
    <property type="entry name" value="3-hydroxyacyl-[acyl-carrier-protein] dehydratase FabZ"/>
    <property type="match status" value="1"/>
</dbReference>
<dbReference type="InterPro" id="IPR013114">
    <property type="entry name" value="FabA_FabZ"/>
</dbReference>
<dbReference type="InterPro" id="IPR010084">
    <property type="entry name" value="FabZ"/>
</dbReference>
<evidence type="ECO:0000256" key="8">
    <source>
        <dbReference type="HAMAP-Rule" id="MF_00406"/>
    </source>
</evidence>
<dbReference type="EMBL" id="FQUI01000001">
    <property type="protein sequence ID" value="SHE27455.1"/>
    <property type="molecule type" value="Genomic_DNA"/>
</dbReference>
<evidence type="ECO:0000256" key="3">
    <source>
        <dbReference type="ARBA" id="ARBA00022516"/>
    </source>
</evidence>
<comment type="function">
    <text evidence="7 8">Involved in unsaturated fatty acids biosynthesis. Catalyzes the dehydration of short chain beta-hydroxyacyl-ACPs and long chain saturated and unsaturated beta-hydroxyacyl-ACPs.</text>
</comment>
<sequence>MGIMNIDDIMKILPHRYPFLLVDGVIEMNDKKIVAYKNISINEPQFQGHFPNYPIMPGVLIIEGLAQTAGILLMNDLKESYIPLFLGIDKARFKKEVRPGDKLIYEIEILQEKMGMFKLKATAKVENKIVTSAELMVGIKKG</sequence>
<evidence type="ECO:0000313" key="10">
    <source>
        <dbReference type="Proteomes" id="UP000184334"/>
    </source>
</evidence>
<dbReference type="NCBIfam" id="NF000582">
    <property type="entry name" value="PRK00006.1"/>
    <property type="match status" value="1"/>
</dbReference>
<feature type="active site" evidence="8">
    <location>
        <position position="49"/>
    </location>
</feature>
<keyword evidence="2 8" id="KW-0963">Cytoplasm</keyword>
<reference evidence="9" key="1">
    <citation type="submission" date="2016-11" db="EMBL/GenBank/DDBJ databases">
        <authorList>
            <person name="Varghese N."/>
            <person name="Submissions S."/>
        </authorList>
    </citation>
    <scope>NUCLEOTIDE SEQUENCE [LARGE SCALE GENOMIC DNA]</scope>
    <source>
        <strain evidence="9">DSM 16785</strain>
    </source>
</reference>
<dbReference type="Gene3D" id="3.10.129.10">
    <property type="entry name" value="Hotdog Thioesterase"/>
    <property type="match status" value="1"/>
</dbReference>
<organism evidence="9 10">
    <name type="scientific">Marinitoga hydrogenitolerans (strain DSM 16785 / JCM 12826 / AT1271)</name>
    <dbReference type="NCBI Taxonomy" id="1122195"/>
    <lineage>
        <taxon>Bacteria</taxon>
        <taxon>Thermotogati</taxon>
        <taxon>Thermotogota</taxon>
        <taxon>Thermotogae</taxon>
        <taxon>Petrotogales</taxon>
        <taxon>Petrotogaceae</taxon>
        <taxon>Marinitoga</taxon>
    </lineage>
</organism>
<dbReference type="GO" id="GO:0006633">
    <property type="term" value="P:fatty acid biosynthetic process"/>
    <property type="evidence" value="ECO:0007669"/>
    <property type="project" value="UniProtKB-UniRule"/>
</dbReference>
<evidence type="ECO:0000256" key="6">
    <source>
        <dbReference type="ARBA" id="ARBA00023239"/>
    </source>
</evidence>